<evidence type="ECO:0000313" key="3">
    <source>
        <dbReference type="EMBL" id="VUZ42469.1"/>
    </source>
</evidence>
<feature type="compositionally biased region" description="Polar residues" evidence="1">
    <location>
        <begin position="69"/>
        <end position="80"/>
    </location>
</feature>
<name>A0A564Y675_HYMDI</name>
<feature type="compositionally biased region" description="Low complexity" evidence="1">
    <location>
        <begin position="114"/>
        <end position="154"/>
    </location>
</feature>
<evidence type="ECO:0000259" key="2">
    <source>
        <dbReference type="Pfam" id="PF15898"/>
    </source>
</evidence>
<dbReference type="Pfam" id="PF15898">
    <property type="entry name" value="PRKG1_interact"/>
    <property type="match status" value="1"/>
</dbReference>
<protein>
    <recommendedName>
        <fullName evidence="2">cGMP-dependent protein kinase interacting domain-containing protein</fullName>
    </recommendedName>
</protein>
<evidence type="ECO:0000256" key="1">
    <source>
        <dbReference type="SAM" id="MobiDB-lite"/>
    </source>
</evidence>
<evidence type="ECO:0000313" key="4">
    <source>
        <dbReference type="Proteomes" id="UP000321570"/>
    </source>
</evidence>
<feature type="region of interest" description="Disordered" evidence="1">
    <location>
        <begin position="13"/>
        <end position="184"/>
    </location>
</feature>
<feature type="compositionally biased region" description="Polar residues" evidence="1">
    <location>
        <begin position="98"/>
        <end position="113"/>
    </location>
</feature>
<feature type="compositionally biased region" description="Low complexity" evidence="1">
    <location>
        <begin position="13"/>
        <end position="68"/>
    </location>
</feature>
<keyword evidence="4" id="KW-1185">Reference proteome</keyword>
<reference evidence="3 4" key="1">
    <citation type="submission" date="2019-07" db="EMBL/GenBank/DDBJ databases">
        <authorList>
            <person name="Jastrzebski P J."/>
            <person name="Paukszto L."/>
            <person name="Jastrzebski P J."/>
        </authorList>
    </citation>
    <scope>NUCLEOTIDE SEQUENCE [LARGE SCALE GENOMIC DNA]</scope>
    <source>
        <strain evidence="3 4">WMS-il1</strain>
    </source>
</reference>
<accession>A0A564Y675</accession>
<dbReference type="Proteomes" id="UP000321570">
    <property type="component" value="Unassembled WGS sequence"/>
</dbReference>
<sequence>MLYGGPLGTYLSGYYGPGSSKSGSPSFTSTGSGPSATSSYSRSRTGRYRTPSAYGVTSGGTSATTSLTPNSSRSNFYTPQTRRKYSDESIESPAVNRSRFTTSSGTPVNLNNNSTTGSSGYYSRPSPSYTSSSSASTVLSSSTVTPSATTVALVSPPPSSYARAATLSPYDSVPRRSQSQNRSRRLYEPLYFPHFRFAHGAVEPNLDYKRLYESEKADNQDLKTQIEKAQAELRELRAKVDESRRLPSQQQHSTQRINSFDSDQRMLEELRTTSEKLKAEHRALTGVITRLM</sequence>
<dbReference type="EMBL" id="CABIJS010000089">
    <property type="protein sequence ID" value="VUZ42469.1"/>
    <property type="molecule type" value="Genomic_DNA"/>
</dbReference>
<organism evidence="3 4">
    <name type="scientific">Hymenolepis diminuta</name>
    <name type="common">Rat tapeworm</name>
    <dbReference type="NCBI Taxonomy" id="6216"/>
    <lineage>
        <taxon>Eukaryota</taxon>
        <taxon>Metazoa</taxon>
        <taxon>Spiralia</taxon>
        <taxon>Lophotrochozoa</taxon>
        <taxon>Platyhelminthes</taxon>
        <taxon>Cestoda</taxon>
        <taxon>Eucestoda</taxon>
        <taxon>Cyclophyllidea</taxon>
        <taxon>Hymenolepididae</taxon>
        <taxon>Hymenolepis</taxon>
    </lineage>
</organism>
<dbReference type="InterPro" id="IPR031775">
    <property type="entry name" value="PRKG1_interact"/>
</dbReference>
<proteinExistence type="predicted"/>
<dbReference type="Gene3D" id="6.10.250.1820">
    <property type="match status" value="1"/>
</dbReference>
<dbReference type="AlphaFoldDB" id="A0A564Y675"/>
<feature type="compositionally biased region" description="Polar residues" evidence="1">
    <location>
        <begin position="246"/>
        <end position="261"/>
    </location>
</feature>
<feature type="region of interest" description="Disordered" evidence="1">
    <location>
        <begin position="239"/>
        <end position="264"/>
    </location>
</feature>
<feature type="domain" description="cGMP-dependent protein kinase interacting" evidence="2">
    <location>
        <begin position="207"/>
        <end position="291"/>
    </location>
</feature>
<gene>
    <name evidence="3" type="ORF">WMSIL1_LOCUS3080</name>
</gene>
<dbReference type="GO" id="GO:0019901">
    <property type="term" value="F:protein kinase binding"/>
    <property type="evidence" value="ECO:0007669"/>
    <property type="project" value="InterPro"/>
</dbReference>